<reference evidence="1" key="1">
    <citation type="submission" date="2021-07" db="EMBL/GenBank/DDBJ databases">
        <title>Complete Genome Sequences of Mycobacterium farcinogenes Isolated from Clinical Specimens from Patients in Thailand.</title>
        <authorList>
            <person name="Sodsai P."/>
        </authorList>
    </citation>
    <scope>NUCLEOTIDE SEQUENCE</scope>
    <source>
        <strain evidence="1">BKK/CU-MFGFA-001</strain>
    </source>
</reference>
<accession>A0ACD1FLU9</accession>
<dbReference type="Proteomes" id="UP000825598">
    <property type="component" value="Chromosome"/>
</dbReference>
<dbReference type="EMBL" id="CP081673">
    <property type="protein sequence ID" value="QZH68043.1"/>
    <property type="molecule type" value="Genomic_DNA"/>
</dbReference>
<keyword evidence="2" id="KW-1185">Reference proteome</keyword>
<gene>
    <name evidence="1" type="ORF">K6L26_10670</name>
</gene>
<evidence type="ECO:0000313" key="2">
    <source>
        <dbReference type="Proteomes" id="UP000825598"/>
    </source>
</evidence>
<proteinExistence type="predicted"/>
<protein>
    <submittedName>
        <fullName evidence="1">Uncharacterized protein</fullName>
    </submittedName>
</protein>
<name>A0ACD1FLU9_MYCFR</name>
<organism evidence="1 2">
    <name type="scientific">Mycolicibacterium farcinogenes</name>
    <name type="common">Mycobacterium farcinogenes</name>
    <dbReference type="NCBI Taxonomy" id="1802"/>
    <lineage>
        <taxon>Bacteria</taxon>
        <taxon>Bacillati</taxon>
        <taxon>Actinomycetota</taxon>
        <taxon>Actinomycetes</taxon>
        <taxon>Mycobacteriales</taxon>
        <taxon>Mycobacteriaceae</taxon>
        <taxon>Mycolicibacterium</taxon>
    </lineage>
</organism>
<sequence>MSELAGYPYTVRFAPSGSYVPPGTRIIGVPDRLLCRNDIASDLVAAVVEVLAADAPLPLHPGAVDAYRALHG</sequence>
<evidence type="ECO:0000313" key="1">
    <source>
        <dbReference type="EMBL" id="QZH68043.1"/>
    </source>
</evidence>